<dbReference type="InterPro" id="IPR023210">
    <property type="entry name" value="NADP_OxRdtase_dom"/>
</dbReference>
<reference evidence="2 3" key="1">
    <citation type="submission" date="2014-08" db="EMBL/GenBank/DDBJ databases">
        <title>Comparative genomics of the Paenibacillus odorifer group.</title>
        <authorList>
            <person name="den Bakker H.C."/>
            <person name="Tsai Y.-C."/>
            <person name="Martin N."/>
            <person name="Korlach J."/>
            <person name="Wiedmann M."/>
        </authorList>
    </citation>
    <scope>NUCLEOTIDE SEQUENCE [LARGE SCALE GENOMIC DNA]</scope>
    <source>
        <strain evidence="2 3">DSM 1735</strain>
    </source>
</reference>
<dbReference type="Proteomes" id="UP000029409">
    <property type="component" value="Chromosome"/>
</dbReference>
<sequence length="301" mass="34709">MLKIQLNEQLSISKLVVGCMRMNDWKLSVKQVVEFIEWCIERGITTFDHADIYGGDHRNEALFGEALQLEPTLREKIQIVTKCDICVPNAKNPNVKTRFFNTDKQYVLAQVNESLDKLKCGYIDILLIHMFDLLVDPSELNETLQQLKDEGKVKYFGLSNHSPLEFDTLQKYTDVPFVTHQFMLHPLGIQNYHNGTMTHCLKEGISPMIWSPLAGGRIFNPTNAAEENMKNVLENIRQELGLEHIDEVVYKWIFRHASNPAIVLGTGNKERIERAIKSVDGVQMTREQWYKILIEAGYTLW</sequence>
<dbReference type="GO" id="GO:0005829">
    <property type="term" value="C:cytosol"/>
    <property type="evidence" value="ECO:0007669"/>
    <property type="project" value="TreeGrafter"/>
</dbReference>
<feature type="domain" description="NADP-dependent oxidoreductase" evidence="1">
    <location>
        <begin position="14"/>
        <end position="291"/>
    </location>
</feature>
<dbReference type="SUPFAM" id="SSF51430">
    <property type="entry name" value="NAD(P)-linked oxidoreductase"/>
    <property type="match status" value="1"/>
</dbReference>
<organism evidence="2 3">
    <name type="scientific">Paenibacillus durus</name>
    <name type="common">Paenibacillus azotofixans</name>
    <dbReference type="NCBI Taxonomy" id="44251"/>
    <lineage>
        <taxon>Bacteria</taxon>
        <taxon>Bacillati</taxon>
        <taxon>Bacillota</taxon>
        <taxon>Bacilli</taxon>
        <taxon>Bacillales</taxon>
        <taxon>Paenibacillaceae</taxon>
        <taxon>Paenibacillus</taxon>
    </lineage>
</organism>
<proteinExistence type="predicted"/>
<dbReference type="PANTHER" id="PTHR43364:SF1">
    <property type="entry name" value="OXIDOREDUCTASE YDHF"/>
    <property type="match status" value="1"/>
</dbReference>
<evidence type="ECO:0000259" key="1">
    <source>
        <dbReference type="Pfam" id="PF00248"/>
    </source>
</evidence>
<dbReference type="InterPro" id="IPR036812">
    <property type="entry name" value="NAD(P)_OxRdtase_dom_sf"/>
</dbReference>
<dbReference type="AlphaFoldDB" id="A0A089HSW4"/>
<evidence type="ECO:0000313" key="2">
    <source>
        <dbReference type="EMBL" id="AIQ15126.1"/>
    </source>
</evidence>
<dbReference type="KEGG" id="pdu:PDUR_27110"/>
<keyword evidence="3" id="KW-1185">Reference proteome</keyword>
<dbReference type="EMBL" id="CP009288">
    <property type="protein sequence ID" value="AIQ15126.1"/>
    <property type="molecule type" value="Genomic_DNA"/>
</dbReference>
<dbReference type="Pfam" id="PF00248">
    <property type="entry name" value="Aldo_ket_red"/>
    <property type="match status" value="1"/>
</dbReference>
<dbReference type="Gene3D" id="3.20.20.100">
    <property type="entry name" value="NADP-dependent oxidoreductase domain"/>
    <property type="match status" value="1"/>
</dbReference>
<dbReference type="eggNOG" id="COG4989">
    <property type="taxonomic scope" value="Bacteria"/>
</dbReference>
<name>A0A089HSW4_PAEDU</name>
<gene>
    <name evidence="2" type="ORF">PDUR_27110</name>
</gene>
<dbReference type="PANTHER" id="PTHR43364">
    <property type="entry name" value="NADH-SPECIFIC METHYLGLYOXAL REDUCTASE-RELATED"/>
    <property type="match status" value="1"/>
</dbReference>
<dbReference type="InterPro" id="IPR050523">
    <property type="entry name" value="AKR_Detox_Biosynth"/>
</dbReference>
<evidence type="ECO:0000313" key="3">
    <source>
        <dbReference type="Proteomes" id="UP000029409"/>
    </source>
</evidence>
<protein>
    <recommendedName>
        <fullName evidence="1">NADP-dependent oxidoreductase domain-containing protein</fullName>
    </recommendedName>
</protein>
<accession>A0A089HSW4</accession>